<gene>
    <name evidence="2" type="ORF">MACK_000283</name>
</gene>
<evidence type="ECO:0000313" key="3">
    <source>
        <dbReference type="Proteomes" id="UP000244811"/>
    </source>
</evidence>
<organism evidence="2 3">
    <name type="scientific">Theileria orientalis</name>
    <dbReference type="NCBI Taxonomy" id="68886"/>
    <lineage>
        <taxon>Eukaryota</taxon>
        <taxon>Sar</taxon>
        <taxon>Alveolata</taxon>
        <taxon>Apicomplexa</taxon>
        <taxon>Aconoidasida</taxon>
        <taxon>Piroplasmida</taxon>
        <taxon>Theileriidae</taxon>
        <taxon>Theileria</taxon>
    </lineage>
</organism>
<evidence type="ECO:0000256" key="1">
    <source>
        <dbReference type="SAM" id="Coils"/>
    </source>
</evidence>
<dbReference type="PANTHER" id="PTHR23159">
    <property type="entry name" value="CENTROSOMAL PROTEIN 2"/>
    <property type="match status" value="1"/>
</dbReference>
<name>A0A976M9L1_THEOR</name>
<reference evidence="2" key="1">
    <citation type="submission" date="2022-07" db="EMBL/GenBank/DDBJ databases">
        <title>Evaluation of T. orientalis genome assembly methods using nanopore sequencing and analysis of variation between genomes.</title>
        <authorList>
            <person name="Yam J."/>
            <person name="Micallef M.L."/>
            <person name="Liu M."/>
            <person name="Djordjevic S.P."/>
            <person name="Bogema D.R."/>
            <person name="Jenkins C."/>
        </authorList>
    </citation>
    <scope>NUCLEOTIDE SEQUENCE</scope>
    <source>
        <strain evidence="2">Goon Nure</strain>
    </source>
</reference>
<dbReference type="PANTHER" id="PTHR23159:SF31">
    <property type="entry name" value="CENTROSOME-ASSOCIATED PROTEIN CEP250 ISOFORM X1"/>
    <property type="match status" value="1"/>
</dbReference>
<feature type="coiled-coil region" evidence="1">
    <location>
        <begin position="633"/>
        <end position="684"/>
    </location>
</feature>
<evidence type="ECO:0000313" key="2">
    <source>
        <dbReference type="EMBL" id="UKK00213.2"/>
    </source>
</evidence>
<dbReference type="AlphaFoldDB" id="A0A976M9L1"/>
<accession>A0A976M9L1</accession>
<dbReference type="Proteomes" id="UP000244811">
    <property type="component" value="Chromosome 1"/>
</dbReference>
<dbReference type="EMBL" id="CP056069">
    <property type="protein sequence ID" value="UKK00213.2"/>
    <property type="molecule type" value="Genomic_DNA"/>
</dbReference>
<protein>
    <submittedName>
        <fullName evidence="2">Uncharacterized protein</fullName>
    </submittedName>
</protein>
<proteinExistence type="predicted"/>
<feature type="coiled-coil region" evidence="1">
    <location>
        <begin position="88"/>
        <end position="203"/>
    </location>
</feature>
<sequence length="841" mass="97427">MDDPKHRTLESKHDLLKDAFKKLYWDYEALKTDLSSKIEEYAKLHEENTHLKHSYDLLANEISQQNQKNIKYGPSSWTNPLTLIKGSQSNESENYQKLNEEIAQLKLKLENSLKENEELSVKNVQTTRDLEDNKAKHNVIVTELKDRLIALESILKDLQDQLNNNENKLSQYANEIKLLNTEIDNKSSEINTLNKGVESLKKEHSKDLIEWKVKLNEKFKFDLRRNNFINLNNVYQNGSDALNLDVHYSLSNYELFNQLVSSFGSFFSCWKLAFKFIQCSLIANDTNSNSVNGSHELNDTESMNNSSGFNKWYDSDETDIRYSNVFNNVDLRVLNNVDKLVNKIDNELVMVCADFEKIMLRGGTFDSEQFNNISSAVKHLNEFFKLQRIYFCIEEYVLPYGGSTKDNNKHSTKYLINLFGDIKKIILRFYCNVKSALYLINDKKRNQSKLLYTVLTNECGSNSCESPGESSESFYMGSHSSLDSALQSSRYADSYRKTSTKSIELQHRNLHYLIKSLFANVNDLKTTLNELKESLSHRLCYPKVYNGLFLPFTGGTNQMVQLTSSLSKLESDLTNMTEMRIRSYLNYMYTSLKFYSDSNYFNFKNYKVKTHSTIEYMNRCNELLSGSNPRIKLANLQKDLNLARRNENELAELKLKFANVQELLEIATYTSKKYEDELERLKRTNELEVICERIFNKLQVKFGNTNVNYNSYASANKLDSYKKIRKLNAHVKYLLKTITALEDSNKQLKLALELNRNQYLSVKENEDSIHRNYNEQLVLMSEHISELNNAILKSEYKIAELTQTKVSCPSCGFNNTLGSMMGVDDKGRCSSCRCIVIFSTD</sequence>
<keyword evidence="1" id="KW-0175">Coiled coil</keyword>